<feature type="transmembrane region" description="Helical" evidence="13">
    <location>
        <begin position="420"/>
        <end position="438"/>
    </location>
</feature>
<evidence type="ECO:0000256" key="9">
    <source>
        <dbReference type="ARBA" id="ARBA00022967"/>
    </source>
</evidence>
<dbReference type="Gene3D" id="3.40.50.1000">
    <property type="entry name" value="HAD superfamily/HAD-like"/>
    <property type="match status" value="1"/>
</dbReference>
<keyword evidence="4" id="KW-1003">Cell membrane</keyword>
<dbReference type="InterPro" id="IPR021993">
    <property type="entry name" value="ATPase-cat-bd"/>
</dbReference>
<keyword evidence="11" id="KW-0406">Ion transport</keyword>
<keyword evidence="10 13" id="KW-1133">Transmembrane helix</keyword>
<keyword evidence="8" id="KW-0460">Magnesium</keyword>
<dbReference type="PROSITE" id="PS50846">
    <property type="entry name" value="HMA_2"/>
    <property type="match status" value="1"/>
</dbReference>
<feature type="domain" description="HMA" evidence="14">
    <location>
        <begin position="85"/>
        <end position="151"/>
    </location>
</feature>
<dbReference type="STRING" id="29533.SAMN05444387_0535"/>
<feature type="transmembrane region" description="Helical" evidence="13">
    <location>
        <begin position="262"/>
        <end position="280"/>
    </location>
</feature>
<evidence type="ECO:0000256" key="8">
    <source>
        <dbReference type="ARBA" id="ARBA00022842"/>
    </source>
</evidence>
<dbReference type="EMBL" id="RCZH01000003">
    <property type="protein sequence ID" value="TPG43960.1"/>
    <property type="molecule type" value="Genomic_DNA"/>
</dbReference>
<evidence type="ECO:0000256" key="11">
    <source>
        <dbReference type="ARBA" id="ARBA00023065"/>
    </source>
</evidence>
<accession>A0A502F535</accession>
<dbReference type="SUPFAM" id="SSF56784">
    <property type="entry name" value="HAD-like"/>
    <property type="match status" value="1"/>
</dbReference>
<feature type="transmembrane region" description="Helical" evidence="13">
    <location>
        <begin position="444"/>
        <end position="472"/>
    </location>
</feature>
<keyword evidence="6 13" id="KW-0812">Transmembrane</keyword>
<evidence type="ECO:0000256" key="5">
    <source>
        <dbReference type="ARBA" id="ARBA00022553"/>
    </source>
</evidence>
<dbReference type="Proteomes" id="UP000319700">
    <property type="component" value="Unassembled WGS sequence"/>
</dbReference>
<feature type="transmembrane region" description="Helical" evidence="13">
    <location>
        <begin position="765"/>
        <end position="789"/>
    </location>
</feature>
<dbReference type="CDD" id="cd00371">
    <property type="entry name" value="HMA"/>
    <property type="match status" value="1"/>
</dbReference>
<dbReference type="AlphaFoldDB" id="A0A502F535"/>
<dbReference type="PRINTS" id="PR00119">
    <property type="entry name" value="CATATPASE"/>
</dbReference>
<dbReference type="PRINTS" id="PR00943">
    <property type="entry name" value="CUATPASE"/>
</dbReference>
<dbReference type="OrthoDB" id="1521937at2"/>
<dbReference type="SUPFAM" id="SSF81653">
    <property type="entry name" value="Calcium ATPase, transduction domain A"/>
    <property type="match status" value="1"/>
</dbReference>
<dbReference type="Pfam" id="PF00702">
    <property type="entry name" value="Hydrolase"/>
    <property type="match status" value="1"/>
</dbReference>
<gene>
    <name evidence="15" type="ORF">EAH81_05260</name>
</gene>
<dbReference type="InterPro" id="IPR036412">
    <property type="entry name" value="HAD-like_sf"/>
</dbReference>
<dbReference type="Pfam" id="PF00403">
    <property type="entry name" value="HMA"/>
    <property type="match status" value="1"/>
</dbReference>
<dbReference type="Gene3D" id="2.70.150.10">
    <property type="entry name" value="Calcium-transporting ATPase, cytoplasmic transduction domain A"/>
    <property type="match status" value="1"/>
</dbReference>
<dbReference type="InterPro" id="IPR023298">
    <property type="entry name" value="ATPase_P-typ_TM_dom_sf"/>
</dbReference>
<keyword evidence="7" id="KW-0479">Metal-binding</keyword>
<proteinExistence type="inferred from homology"/>
<dbReference type="Pfam" id="PF12156">
    <property type="entry name" value="ATPase-cat_bd"/>
    <property type="match status" value="1"/>
</dbReference>
<dbReference type="GO" id="GO:0005886">
    <property type="term" value="C:plasma membrane"/>
    <property type="evidence" value="ECO:0007669"/>
    <property type="project" value="UniProtKB-SubCell"/>
</dbReference>
<protein>
    <submittedName>
        <fullName evidence="15">HAD family hydrolase</fullName>
    </submittedName>
</protein>
<keyword evidence="16" id="KW-1185">Reference proteome</keyword>
<evidence type="ECO:0000256" key="3">
    <source>
        <dbReference type="ARBA" id="ARBA00022448"/>
    </source>
</evidence>
<dbReference type="GO" id="GO:0043682">
    <property type="term" value="F:P-type divalent copper transporter activity"/>
    <property type="evidence" value="ECO:0007669"/>
    <property type="project" value="TreeGrafter"/>
</dbReference>
<dbReference type="PROSITE" id="PS00154">
    <property type="entry name" value="ATPASE_E1_E2"/>
    <property type="match status" value="1"/>
</dbReference>
<comment type="caution">
    <text evidence="15">The sequence shown here is derived from an EMBL/GenBank/DDBJ whole genome shotgun (WGS) entry which is preliminary data.</text>
</comment>
<comment type="similarity">
    <text evidence="2">Belongs to the cation transport ATPase (P-type) (TC 3.A.3) family. Type IB subfamily.</text>
</comment>
<feature type="transmembrane region" description="Helical" evidence="13">
    <location>
        <begin position="207"/>
        <end position="227"/>
    </location>
</feature>
<dbReference type="InterPro" id="IPR059000">
    <property type="entry name" value="ATPase_P-type_domA"/>
</dbReference>
<evidence type="ECO:0000256" key="13">
    <source>
        <dbReference type="SAM" id="Phobius"/>
    </source>
</evidence>
<dbReference type="InterPro" id="IPR023214">
    <property type="entry name" value="HAD_sf"/>
</dbReference>
<dbReference type="PANTHER" id="PTHR43520">
    <property type="entry name" value="ATP7, ISOFORM B"/>
    <property type="match status" value="1"/>
</dbReference>
<dbReference type="Pfam" id="PF00122">
    <property type="entry name" value="E1-E2_ATPase"/>
    <property type="match status" value="1"/>
</dbReference>
<dbReference type="SUPFAM" id="SSF55008">
    <property type="entry name" value="HMA, heavy metal-associated domain"/>
    <property type="match status" value="1"/>
</dbReference>
<dbReference type="PANTHER" id="PTHR43520:SF5">
    <property type="entry name" value="CATION-TRANSPORTING P-TYPE ATPASE-RELATED"/>
    <property type="match status" value="1"/>
</dbReference>
<organism evidence="15 16">
    <name type="scientific">Flavobacterium pectinovorum</name>
    <dbReference type="NCBI Taxonomy" id="29533"/>
    <lineage>
        <taxon>Bacteria</taxon>
        <taxon>Pseudomonadati</taxon>
        <taxon>Bacteroidota</taxon>
        <taxon>Flavobacteriia</taxon>
        <taxon>Flavobacteriales</taxon>
        <taxon>Flavobacteriaceae</taxon>
        <taxon>Flavobacterium</taxon>
    </lineage>
</organism>
<sequence length="797" mass="89962">MSEQSCFHCGLTIPKNEEINFDEKKFCCNGCKTVYEIFSLHDLTCYYDFEKSPGATPQDIQGKYDFLDNEAILSKILEFQEGNTAIVSLNIPHIHCSSCIWILENLNKIQSGISSSQVNFPEKRVRITFNSDLVSLKAIANLLSSIGYEPYISLENYETGKDSIDRSLTYKLGVAFFCFGNIMLLSFPEYFEIKEFWLDNYKPFFRILIFILALPSFLYSASGYYVSAYKSIKSRMLNIDIPIALGIIVMFVRSSFDIFMNYGSGFFDSLTGLVFFMLLGKMFQIKTYSFLSFERDFKSYFPIAVTRINPDASEESVPIYDILKGNRLLIRNQELIPVDGILISESAEIDYSFVTGEAVPITKKSGDKVFAGGKQIGKVVEMEVLHSVSQSYLTQLWSNEIFQKKIFQKHKTITDAISRYFTPILLLIAFGGFGYWIFMDANTAFNVFTAVLIVACPCALALTAPFTFGNILRIMGKQKMYLKNALVIEQLAKVDTIVFDKTGTITTNKKSNILYEGNVLSDEDYVLIKNVLRGSNHPLSRMLYDFLPDTKRLIIDDFQEITGKGIRASLANRTIKIGSAEFVESPISDSSEIEKTGLHIRIDNVYYGKFAFQNQYREGLEKLFLTLSKDYQIKVLSGDNDGEKTNLERILPKNTELIFNQKPEQKLEFIKKLQENGQNVMMVGDGLNDAGALAQSNVGISISENVNVFSPACDAILAANEFSRLNYFLKLSKKSIVIIKMSFILSLLYNIVGLSFAITGNLLPLVAAIIMPLSTITIVSFVTLMSNYFSKSNLKRL</sequence>
<dbReference type="InterPro" id="IPR001757">
    <property type="entry name" value="P_typ_ATPase"/>
</dbReference>
<name>A0A502F535_9FLAO</name>
<feature type="transmembrane region" description="Helical" evidence="13">
    <location>
        <begin position="737"/>
        <end position="759"/>
    </location>
</feature>
<dbReference type="SUPFAM" id="SSF81665">
    <property type="entry name" value="Calcium ATPase, transmembrane domain M"/>
    <property type="match status" value="1"/>
</dbReference>
<keyword evidence="12 13" id="KW-0472">Membrane</keyword>
<dbReference type="InterPro" id="IPR006121">
    <property type="entry name" value="HMA_dom"/>
</dbReference>
<keyword evidence="3" id="KW-0813">Transport</keyword>
<evidence type="ECO:0000256" key="1">
    <source>
        <dbReference type="ARBA" id="ARBA00004651"/>
    </source>
</evidence>
<keyword evidence="9" id="KW-1278">Translocase</keyword>
<dbReference type="NCBIfam" id="TIGR01494">
    <property type="entry name" value="ATPase_P-type"/>
    <property type="match status" value="1"/>
</dbReference>
<dbReference type="GO" id="GO:0055070">
    <property type="term" value="P:copper ion homeostasis"/>
    <property type="evidence" value="ECO:0007669"/>
    <property type="project" value="TreeGrafter"/>
</dbReference>
<evidence type="ECO:0000256" key="7">
    <source>
        <dbReference type="ARBA" id="ARBA00022723"/>
    </source>
</evidence>
<evidence type="ECO:0000259" key="14">
    <source>
        <dbReference type="PROSITE" id="PS50846"/>
    </source>
</evidence>
<evidence type="ECO:0000256" key="12">
    <source>
        <dbReference type="ARBA" id="ARBA00023136"/>
    </source>
</evidence>
<dbReference type="InterPro" id="IPR023299">
    <property type="entry name" value="ATPase_P-typ_cyto_dom_N"/>
</dbReference>
<feature type="transmembrane region" description="Helical" evidence="13">
    <location>
        <begin position="168"/>
        <end position="187"/>
    </location>
</feature>
<dbReference type="InterPro" id="IPR008250">
    <property type="entry name" value="ATPase_P-typ_transduc_dom_A_sf"/>
</dbReference>
<dbReference type="RefSeq" id="WP_140504506.1">
    <property type="nucleotide sequence ID" value="NZ_RCZH01000003.1"/>
</dbReference>
<dbReference type="InterPro" id="IPR018303">
    <property type="entry name" value="ATPase_P-typ_P_site"/>
</dbReference>
<evidence type="ECO:0000256" key="10">
    <source>
        <dbReference type="ARBA" id="ARBA00022989"/>
    </source>
</evidence>
<dbReference type="GO" id="GO:0005524">
    <property type="term" value="F:ATP binding"/>
    <property type="evidence" value="ECO:0007669"/>
    <property type="project" value="InterPro"/>
</dbReference>
<reference evidence="15 16" key="1">
    <citation type="journal article" date="2019" name="Environ. Microbiol.">
        <title>Species interactions and distinct microbial communities in high Arctic permafrost affected cryosols are associated with the CH4 and CO2 gas fluxes.</title>
        <authorList>
            <person name="Altshuler I."/>
            <person name="Hamel J."/>
            <person name="Turney S."/>
            <person name="Magnuson E."/>
            <person name="Levesque R."/>
            <person name="Greer C."/>
            <person name="Whyte L.G."/>
        </authorList>
    </citation>
    <scope>NUCLEOTIDE SEQUENCE [LARGE SCALE GENOMIC DNA]</scope>
    <source>
        <strain evidence="15 16">42</strain>
    </source>
</reference>
<dbReference type="GO" id="GO:0005507">
    <property type="term" value="F:copper ion binding"/>
    <property type="evidence" value="ECO:0007669"/>
    <property type="project" value="TreeGrafter"/>
</dbReference>
<feature type="transmembrane region" description="Helical" evidence="13">
    <location>
        <begin position="239"/>
        <end position="256"/>
    </location>
</feature>
<dbReference type="Gene3D" id="3.40.1110.10">
    <property type="entry name" value="Calcium-transporting ATPase, cytoplasmic domain N"/>
    <property type="match status" value="1"/>
</dbReference>
<evidence type="ECO:0000313" key="16">
    <source>
        <dbReference type="Proteomes" id="UP000319700"/>
    </source>
</evidence>
<evidence type="ECO:0000256" key="4">
    <source>
        <dbReference type="ARBA" id="ARBA00022475"/>
    </source>
</evidence>
<dbReference type="InterPro" id="IPR036163">
    <property type="entry name" value="HMA_dom_sf"/>
</dbReference>
<evidence type="ECO:0000256" key="6">
    <source>
        <dbReference type="ARBA" id="ARBA00022692"/>
    </source>
</evidence>
<evidence type="ECO:0000313" key="15">
    <source>
        <dbReference type="EMBL" id="TPG43960.1"/>
    </source>
</evidence>
<dbReference type="GO" id="GO:0016887">
    <property type="term" value="F:ATP hydrolysis activity"/>
    <property type="evidence" value="ECO:0007669"/>
    <property type="project" value="InterPro"/>
</dbReference>
<keyword evidence="15" id="KW-0378">Hydrolase</keyword>
<keyword evidence="5" id="KW-0597">Phosphoprotein</keyword>
<evidence type="ECO:0000256" key="2">
    <source>
        <dbReference type="ARBA" id="ARBA00006024"/>
    </source>
</evidence>
<comment type="subcellular location">
    <subcellularLocation>
        <location evidence="1">Cell membrane</location>
        <topology evidence="1">Multi-pass membrane protein</topology>
    </subcellularLocation>
</comment>
<dbReference type="Gene3D" id="3.30.70.100">
    <property type="match status" value="1"/>
</dbReference>